<accession>A0ABR6W103</accession>
<evidence type="ECO:0000313" key="1">
    <source>
        <dbReference type="EMBL" id="MBC3789567.1"/>
    </source>
</evidence>
<dbReference type="RefSeq" id="WP_186734850.1">
    <property type="nucleotide sequence ID" value="NZ_VFIA01000001.1"/>
</dbReference>
<gene>
    <name evidence="1" type="ORF">FH603_47</name>
</gene>
<dbReference type="Proteomes" id="UP000700732">
    <property type="component" value="Unassembled WGS sequence"/>
</dbReference>
<proteinExistence type="predicted"/>
<reference evidence="1 2" key="1">
    <citation type="submission" date="2019-06" db="EMBL/GenBank/DDBJ databases">
        <title>Spirosoma utsteinense sp. nov. isolated from Antarctic ice-free soils.</title>
        <authorList>
            <person name="Tahon G."/>
        </authorList>
    </citation>
    <scope>NUCLEOTIDE SEQUENCE [LARGE SCALE GENOMIC DNA]</scope>
    <source>
        <strain evidence="1 2">LMG 31447</strain>
    </source>
</reference>
<organism evidence="1 2">
    <name type="scientific">Spirosoma utsteinense</name>
    <dbReference type="NCBI Taxonomy" id="2585773"/>
    <lineage>
        <taxon>Bacteria</taxon>
        <taxon>Pseudomonadati</taxon>
        <taxon>Bacteroidota</taxon>
        <taxon>Cytophagia</taxon>
        <taxon>Cytophagales</taxon>
        <taxon>Cytophagaceae</taxon>
        <taxon>Spirosoma</taxon>
    </lineage>
</organism>
<evidence type="ECO:0000313" key="2">
    <source>
        <dbReference type="Proteomes" id="UP000700732"/>
    </source>
</evidence>
<sequence length="129" mass="14949">MNKRRIYPDDLDSTPYKELIQTLAYQWVQAELPALGLSYADYITDLRTLLLTTQNPDRTTAIVQAVLTQAIALRKTSAWVDEELKFEGMIHGADRTDFLRLDLQQADSVDDLLLDRYNERINRFDPTNE</sequence>
<dbReference type="EMBL" id="VFIA01000001">
    <property type="protein sequence ID" value="MBC3789567.1"/>
    <property type="molecule type" value="Genomic_DNA"/>
</dbReference>
<keyword evidence="2" id="KW-1185">Reference proteome</keyword>
<comment type="caution">
    <text evidence="1">The sequence shown here is derived from an EMBL/GenBank/DDBJ whole genome shotgun (WGS) entry which is preliminary data.</text>
</comment>
<protein>
    <submittedName>
        <fullName evidence="1">Uncharacterized protein</fullName>
    </submittedName>
</protein>
<name>A0ABR6W103_9BACT</name>